<name>A0A0R2DSX9_9LACO</name>
<feature type="transmembrane region" description="Helical" evidence="1">
    <location>
        <begin position="40"/>
        <end position="60"/>
    </location>
</feature>
<sequence>MGLMPFMNNSLYGPGELPNLMVCFDSFVDADLRPNEKKPITTKMSTIIAVIMVILVFFIVKPP</sequence>
<organism evidence="2 3">
    <name type="scientific">Liquorilactobacillus sucicola DSM 21376 = JCM 15457</name>
    <dbReference type="NCBI Taxonomy" id="1423806"/>
    <lineage>
        <taxon>Bacteria</taxon>
        <taxon>Bacillati</taxon>
        <taxon>Bacillota</taxon>
        <taxon>Bacilli</taxon>
        <taxon>Lactobacillales</taxon>
        <taxon>Lactobacillaceae</taxon>
        <taxon>Liquorilactobacillus</taxon>
    </lineage>
</organism>
<gene>
    <name evidence="2" type="ORF">FD15_GL000675</name>
</gene>
<evidence type="ECO:0000313" key="3">
    <source>
        <dbReference type="Proteomes" id="UP000050961"/>
    </source>
</evidence>
<accession>A0A0R2DSX9</accession>
<comment type="caution">
    <text evidence="2">The sequence shown here is derived from an EMBL/GenBank/DDBJ whole genome shotgun (WGS) entry which is preliminary data.</text>
</comment>
<evidence type="ECO:0000256" key="1">
    <source>
        <dbReference type="SAM" id="Phobius"/>
    </source>
</evidence>
<keyword evidence="1" id="KW-0472">Membrane</keyword>
<dbReference type="EMBL" id="AYZF01000008">
    <property type="protein sequence ID" value="KRN07106.1"/>
    <property type="molecule type" value="Genomic_DNA"/>
</dbReference>
<keyword evidence="1" id="KW-1133">Transmembrane helix</keyword>
<reference evidence="2 3" key="1">
    <citation type="journal article" date="2015" name="Genome Announc.">
        <title>Expanding the biotechnology potential of lactobacilli through comparative genomics of 213 strains and associated genera.</title>
        <authorList>
            <person name="Sun Z."/>
            <person name="Harris H.M."/>
            <person name="McCann A."/>
            <person name="Guo C."/>
            <person name="Argimon S."/>
            <person name="Zhang W."/>
            <person name="Yang X."/>
            <person name="Jeffery I.B."/>
            <person name="Cooney J.C."/>
            <person name="Kagawa T.F."/>
            <person name="Liu W."/>
            <person name="Song Y."/>
            <person name="Salvetti E."/>
            <person name="Wrobel A."/>
            <person name="Rasinkangas P."/>
            <person name="Parkhill J."/>
            <person name="Rea M.C."/>
            <person name="O'Sullivan O."/>
            <person name="Ritari J."/>
            <person name="Douillard F.P."/>
            <person name="Paul Ross R."/>
            <person name="Yang R."/>
            <person name="Briner A.E."/>
            <person name="Felis G.E."/>
            <person name="de Vos W.M."/>
            <person name="Barrangou R."/>
            <person name="Klaenhammer T.R."/>
            <person name="Caufield P.W."/>
            <person name="Cui Y."/>
            <person name="Zhang H."/>
            <person name="O'Toole P.W."/>
        </authorList>
    </citation>
    <scope>NUCLEOTIDE SEQUENCE [LARGE SCALE GENOMIC DNA]</scope>
    <source>
        <strain evidence="2 3">DSM 21376</strain>
    </source>
</reference>
<protein>
    <submittedName>
        <fullName evidence="2">Uncharacterized protein</fullName>
    </submittedName>
</protein>
<keyword evidence="1" id="KW-0812">Transmembrane</keyword>
<proteinExistence type="predicted"/>
<keyword evidence="3" id="KW-1185">Reference proteome</keyword>
<evidence type="ECO:0000313" key="2">
    <source>
        <dbReference type="EMBL" id="KRN07106.1"/>
    </source>
</evidence>
<dbReference type="Proteomes" id="UP000050961">
    <property type="component" value="Unassembled WGS sequence"/>
</dbReference>
<dbReference type="AlphaFoldDB" id="A0A0R2DSX9"/>